<evidence type="ECO:0000313" key="1">
    <source>
        <dbReference type="EMBL" id="EUB63227.1"/>
    </source>
</evidence>
<proteinExistence type="predicted"/>
<evidence type="ECO:0000313" key="2">
    <source>
        <dbReference type="Proteomes" id="UP000019149"/>
    </source>
</evidence>
<dbReference type="GeneID" id="36337746"/>
<reference evidence="1 2" key="1">
    <citation type="journal article" date="2013" name="Nat. Genet.">
        <title>The genome of the hydatid tapeworm Echinococcus granulosus.</title>
        <authorList>
            <person name="Zheng H."/>
            <person name="Zhang W."/>
            <person name="Zhang L."/>
            <person name="Zhang Z."/>
            <person name="Li J."/>
            <person name="Lu G."/>
            <person name="Zhu Y."/>
            <person name="Wang Y."/>
            <person name="Huang Y."/>
            <person name="Liu J."/>
            <person name="Kang H."/>
            <person name="Chen J."/>
            <person name="Wang L."/>
            <person name="Chen A."/>
            <person name="Yu S."/>
            <person name="Gao Z."/>
            <person name="Jin L."/>
            <person name="Gu W."/>
            <person name="Wang Z."/>
            <person name="Zhao L."/>
            <person name="Shi B."/>
            <person name="Wen H."/>
            <person name="Lin R."/>
            <person name="Jones M.K."/>
            <person name="Brejova B."/>
            <person name="Vinar T."/>
            <person name="Zhao G."/>
            <person name="McManus D.P."/>
            <person name="Chen Z."/>
            <person name="Zhou Y."/>
            <person name="Wang S."/>
        </authorList>
    </citation>
    <scope>NUCLEOTIDE SEQUENCE [LARGE SCALE GENOMIC DNA]</scope>
</reference>
<dbReference type="RefSeq" id="XP_024354423.1">
    <property type="nucleotide sequence ID" value="XM_024491280.1"/>
</dbReference>
<sequence length="142" mass="16608">MTAQATVICVPSNKFMATKKHNFDNEAYLTVILPCYLIRSWLKTLTTFYLKYYRNGVKMEDKRCKLHLLEKRGNAVDHTKLAKINFSTSINSRFKFVFGCKKVVKERRKTPLLIGIYYLPNNIWRSFPSPKNGFCLKVFLQG</sequence>
<dbReference type="EMBL" id="APAU02000008">
    <property type="protein sequence ID" value="EUB63227.1"/>
    <property type="molecule type" value="Genomic_DNA"/>
</dbReference>
<protein>
    <submittedName>
        <fullName evidence="1">Uncharacterized protein</fullName>
    </submittedName>
</protein>
<gene>
    <name evidence="1" type="ORF">EGR_02031</name>
</gene>
<dbReference type="CTD" id="36337746"/>
<dbReference type="KEGG" id="egl:EGR_02031"/>
<comment type="caution">
    <text evidence="1">The sequence shown here is derived from an EMBL/GenBank/DDBJ whole genome shotgun (WGS) entry which is preliminary data.</text>
</comment>
<dbReference type="AlphaFoldDB" id="W6UXF4"/>
<name>W6UXF4_ECHGR</name>
<keyword evidence="2" id="KW-1185">Reference proteome</keyword>
<accession>W6UXF4</accession>
<organism evidence="1 2">
    <name type="scientific">Echinococcus granulosus</name>
    <name type="common">Hydatid tapeworm</name>
    <dbReference type="NCBI Taxonomy" id="6210"/>
    <lineage>
        <taxon>Eukaryota</taxon>
        <taxon>Metazoa</taxon>
        <taxon>Spiralia</taxon>
        <taxon>Lophotrochozoa</taxon>
        <taxon>Platyhelminthes</taxon>
        <taxon>Cestoda</taxon>
        <taxon>Eucestoda</taxon>
        <taxon>Cyclophyllidea</taxon>
        <taxon>Taeniidae</taxon>
        <taxon>Echinococcus</taxon>
        <taxon>Echinococcus granulosus group</taxon>
    </lineage>
</organism>
<dbReference type="Proteomes" id="UP000019149">
    <property type="component" value="Unassembled WGS sequence"/>
</dbReference>